<protein>
    <recommendedName>
        <fullName evidence="3">Epg5-like TPR domain-containing protein</fullName>
    </recommendedName>
</protein>
<name>A0A3B3Q1H4_9TELE</name>
<dbReference type="AlphaFoldDB" id="A0A3B3Q1H4"/>
<feature type="domain" description="Epg5-like TPR" evidence="3">
    <location>
        <begin position="116"/>
        <end position="313"/>
    </location>
</feature>
<dbReference type="PANTHER" id="PTHR31139:SF4">
    <property type="entry name" value="ECTOPIC P GRANULES PROTEIN 5 HOMOLOG"/>
    <property type="match status" value="1"/>
</dbReference>
<evidence type="ECO:0000259" key="3">
    <source>
        <dbReference type="Pfam" id="PF26573"/>
    </source>
</evidence>
<dbReference type="InterPro" id="IPR058750">
    <property type="entry name" value="TPR_Epg5"/>
</dbReference>
<dbReference type="GeneTree" id="ENSGT00390000007354"/>
<keyword evidence="2" id="KW-0072">Autophagy</keyword>
<dbReference type="Proteomes" id="UP000261540">
    <property type="component" value="Unplaced"/>
</dbReference>
<evidence type="ECO:0000313" key="5">
    <source>
        <dbReference type="Proteomes" id="UP000261540"/>
    </source>
</evidence>
<evidence type="ECO:0000256" key="2">
    <source>
        <dbReference type="ARBA" id="ARBA00023006"/>
    </source>
</evidence>
<dbReference type="Pfam" id="PF26573">
    <property type="entry name" value="TPR_Epg5_2"/>
    <property type="match status" value="1"/>
</dbReference>
<organism evidence="4 5">
    <name type="scientific">Paramormyrops kingsleyae</name>
    <dbReference type="NCBI Taxonomy" id="1676925"/>
    <lineage>
        <taxon>Eukaryota</taxon>
        <taxon>Metazoa</taxon>
        <taxon>Chordata</taxon>
        <taxon>Craniata</taxon>
        <taxon>Vertebrata</taxon>
        <taxon>Euteleostomi</taxon>
        <taxon>Actinopterygii</taxon>
        <taxon>Neopterygii</taxon>
        <taxon>Teleostei</taxon>
        <taxon>Osteoglossocephala</taxon>
        <taxon>Osteoglossomorpha</taxon>
        <taxon>Osteoglossiformes</taxon>
        <taxon>Mormyridae</taxon>
        <taxon>Paramormyrops</taxon>
    </lineage>
</organism>
<dbReference type="STRING" id="1676925.ENSPKIP00000000047"/>
<reference evidence="4" key="1">
    <citation type="submission" date="2025-08" db="UniProtKB">
        <authorList>
            <consortium name="Ensembl"/>
        </authorList>
    </citation>
    <scope>IDENTIFICATION</scope>
</reference>
<keyword evidence="5" id="KW-1185">Reference proteome</keyword>
<proteinExistence type="inferred from homology"/>
<accession>A0A3B3Q1H4</accession>
<dbReference type="Ensembl" id="ENSPKIT00000023930.1">
    <property type="protein sequence ID" value="ENSPKIP00000000047.1"/>
    <property type="gene ID" value="ENSPKIG00000018856.1"/>
</dbReference>
<dbReference type="GO" id="GO:0005737">
    <property type="term" value="C:cytoplasm"/>
    <property type="evidence" value="ECO:0007669"/>
    <property type="project" value="TreeGrafter"/>
</dbReference>
<evidence type="ECO:0000313" key="4">
    <source>
        <dbReference type="Ensembl" id="ENSPKIP00000000047.1"/>
    </source>
</evidence>
<sequence length="356" mass="40657">LIQICKAGRVGPAAVLEFWVQMLTGQDFWHREKPILFLMDNLCQAAVLHKQEECIQKVLYQQHKRLLGFHGDRGLWSSLVSWFVAGNVTPSFIEGHALTDEVWFAWLTLNMEAIFEEDSQLRLCVEHELLSNPTISPEQALKKAQARLKLPVVPSMERMMVYRWTHQALATSADHPLLPLVWQRFLQLYLHQPGPEFGLETKGCIGRRFFQSSAHTALLKELKQRLIQVSDFHHAASKALKIPPATSEEDPTLLYPCPQYITSPELHTELVRLFSVFMVWLEDENLQLQEVYLPSLPKQHDPHRLAKIMHNQQVSSCTNSAKSPQTSIFFIKIHRPLCGFVSGALDGVCRYGTCSA</sequence>
<comment type="similarity">
    <text evidence="1">Belongs to the EPG5 family.</text>
</comment>
<dbReference type="InterPro" id="IPR051436">
    <property type="entry name" value="Autophagy-related_EPG5"/>
</dbReference>
<dbReference type="PANTHER" id="PTHR31139">
    <property type="entry name" value="ECTOPIC P GRANULES PROTEIN 5 HOMOLOG"/>
    <property type="match status" value="1"/>
</dbReference>
<evidence type="ECO:0000256" key="1">
    <source>
        <dbReference type="ARBA" id="ARBA00010948"/>
    </source>
</evidence>
<dbReference type="GO" id="GO:0097352">
    <property type="term" value="P:autophagosome maturation"/>
    <property type="evidence" value="ECO:0007669"/>
    <property type="project" value="TreeGrafter"/>
</dbReference>
<reference evidence="4" key="2">
    <citation type="submission" date="2025-09" db="UniProtKB">
        <authorList>
            <consortium name="Ensembl"/>
        </authorList>
    </citation>
    <scope>IDENTIFICATION</scope>
</reference>